<dbReference type="OrthoDB" id="9804698at2"/>
<comment type="catalytic activity">
    <reaction evidence="10">
        <text>7,8-dihydroneopterin 3'-triphosphate + H2O = 6-carboxy-5,6,7,8-tetrahydropterin + triphosphate + acetaldehyde + 2 H(+)</text>
        <dbReference type="Rhea" id="RHEA:27966"/>
        <dbReference type="ChEBI" id="CHEBI:15343"/>
        <dbReference type="ChEBI" id="CHEBI:15377"/>
        <dbReference type="ChEBI" id="CHEBI:15378"/>
        <dbReference type="ChEBI" id="CHEBI:18036"/>
        <dbReference type="ChEBI" id="CHEBI:58462"/>
        <dbReference type="ChEBI" id="CHEBI:61032"/>
        <dbReference type="EC" id="4.1.2.50"/>
    </reaction>
</comment>
<evidence type="ECO:0000256" key="1">
    <source>
        <dbReference type="ARBA" id="ARBA00001947"/>
    </source>
</evidence>
<protein>
    <recommendedName>
        <fullName evidence="5">6-carboxy-5,6,7,8-tetrahydropterin synthase</fullName>
        <ecNumber evidence="4">4.1.2.50</ecNumber>
    </recommendedName>
    <alternativeName>
        <fullName evidence="9">Queuosine biosynthesis protein QueD</fullName>
    </alternativeName>
</protein>
<dbReference type="InterPro" id="IPR007115">
    <property type="entry name" value="6-PTP_synth/QueD"/>
</dbReference>
<name>A0A1H8DBS2_9PROT</name>
<dbReference type="AlphaFoldDB" id="A0A1H8DBS2"/>
<organism evidence="11 12">
    <name type="scientific">Nitrosomonas marina</name>
    <dbReference type="NCBI Taxonomy" id="917"/>
    <lineage>
        <taxon>Bacteria</taxon>
        <taxon>Pseudomonadati</taxon>
        <taxon>Pseudomonadota</taxon>
        <taxon>Betaproteobacteria</taxon>
        <taxon>Nitrosomonadales</taxon>
        <taxon>Nitrosomonadaceae</taxon>
        <taxon>Nitrosomonas</taxon>
    </lineage>
</organism>
<comment type="cofactor">
    <cofactor evidence="1">
        <name>Zn(2+)</name>
        <dbReference type="ChEBI" id="CHEBI:29105"/>
    </cofactor>
</comment>
<comment type="similarity">
    <text evidence="3">Belongs to the PTPS family. QueD subfamily.</text>
</comment>
<keyword evidence="8" id="KW-0456">Lyase</keyword>
<keyword evidence="6" id="KW-0479">Metal-binding</keyword>
<dbReference type="Proteomes" id="UP000199459">
    <property type="component" value="Unassembled WGS sequence"/>
</dbReference>
<evidence type="ECO:0000256" key="9">
    <source>
        <dbReference type="ARBA" id="ARBA00031449"/>
    </source>
</evidence>
<evidence type="ECO:0000256" key="6">
    <source>
        <dbReference type="ARBA" id="ARBA00022723"/>
    </source>
</evidence>
<dbReference type="Gene3D" id="3.30.479.10">
    <property type="entry name" value="6-pyruvoyl tetrahydropterin synthase/QueD"/>
    <property type="match status" value="1"/>
</dbReference>
<comment type="pathway">
    <text evidence="2">Purine metabolism; 7-cyano-7-deazaguanine biosynthesis.</text>
</comment>
<accession>A0A1H8DBS2</accession>
<dbReference type="GO" id="GO:0046872">
    <property type="term" value="F:metal ion binding"/>
    <property type="evidence" value="ECO:0007669"/>
    <property type="project" value="UniProtKB-KW"/>
</dbReference>
<dbReference type="PANTHER" id="PTHR12589">
    <property type="entry name" value="PYRUVOYL TETRAHYDROBIOPTERIN SYNTHASE"/>
    <property type="match status" value="1"/>
</dbReference>
<keyword evidence="7" id="KW-0862">Zinc</keyword>
<evidence type="ECO:0000256" key="5">
    <source>
        <dbReference type="ARBA" id="ARBA00018141"/>
    </source>
</evidence>
<reference evidence="11 12" key="1">
    <citation type="submission" date="2016-10" db="EMBL/GenBank/DDBJ databases">
        <authorList>
            <person name="de Groot N.N."/>
        </authorList>
    </citation>
    <scope>NUCLEOTIDE SEQUENCE [LARGE SCALE GENOMIC DNA]</scope>
    <source>
        <strain evidence="11 12">Nm22</strain>
    </source>
</reference>
<sequence length="214" mass="24818">MLIRKLFRFENTHRVRGCSTRRCSHSIHGHSYKTELLLEAHALDNGQMVYDFGLLKNNVRDLIDAFDHAVSLWSGDDPDYLATMRKHSERWILLPVSPSAEQLSRILFRLVDTLLRHTAMANGEADVQLHSVIVHETESGYAQCFREDACNPRMGLIELSDIAFSATITRSWQDIELFENLKQYDRIFLRQSRNHDPEKKILMTRNISKTCTES</sequence>
<evidence type="ECO:0000313" key="12">
    <source>
        <dbReference type="Proteomes" id="UP000199459"/>
    </source>
</evidence>
<evidence type="ECO:0000256" key="3">
    <source>
        <dbReference type="ARBA" id="ARBA00008900"/>
    </source>
</evidence>
<gene>
    <name evidence="11" type="ORF">SAMN05216325_106146</name>
</gene>
<dbReference type="GO" id="GO:0070497">
    <property type="term" value="F:6-carboxytetrahydropterin synthase activity"/>
    <property type="evidence" value="ECO:0007669"/>
    <property type="project" value="UniProtKB-EC"/>
</dbReference>
<dbReference type="Pfam" id="PF01242">
    <property type="entry name" value="PTPS"/>
    <property type="match status" value="1"/>
</dbReference>
<evidence type="ECO:0000256" key="2">
    <source>
        <dbReference type="ARBA" id="ARBA00005061"/>
    </source>
</evidence>
<dbReference type="PANTHER" id="PTHR12589:SF7">
    <property type="entry name" value="6-PYRUVOYL TETRAHYDROBIOPTERIN SYNTHASE"/>
    <property type="match status" value="1"/>
</dbReference>
<evidence type="ECO:0000256" key="8">
    <source>
        <dbReference type="ARBA" id="ARBA00023239"/>
    </source>
</evidence>
<evidence type="ECO:0000256" key="4">
    <source>
        <dbReference type="ARBA" id="ARBA00012982"/>
    </source>
</evidence>
<proteinExistence type="inferred from homology"/>
<evidence type="ECO:0000256" key="7">
    <source>
        <dbReference type="ARBA" id="ARBA00022833"/>
    </source>
</evidence>
<dbReference type="UniPathway" id="UPA00391"/>
<dbReference type="InterPro" id="IPR038418">
    <property type="entry name" value="6-PTP_synth/QueD_sf"/>
</dbReference>
<evidence type="ECO:0000313" key="11">
    <source>
        <dbReference type="EMBL" id="SEN04575.1"/>
    </source>
</evidence>
<evidence type="ECO:0000256" key="10">
    <source>
        <dbReference type="ARBA" id="ARBA00048807"/>
    </source>
</evidence>
<dbReference type="RefSeq" id="WP_090629645.1">
    <property type="nucleotide sequence ID" value="NZ_FOCP01000006.1"/>
</dbReference>
<dbReference type="EMBL" id="FOCP01000006">
    <property type="protein sequence ID" value="SEN04575.1"/>
    <property type="molecule type" value="Genomic_DNA"/>
</dbReference>
<dbReference type="SUPFAM" id="SSF55620">
    <property type="entry name" value="Tetrahydrobiopterin biosynthesis enzymes-like"/>
    <property type="match status" value="1"/>
</dbReference>
<dbReference type="EC" id="4.1.2.50" evidence="4"/>